<comment type="caution">
    <text evidence="1">The sequence shown here is derived from an EMBL/GenBank/DDBJ whole genome shotgun (WGS) entry which is preliminary data.</text>
</comment>
<accession>A0A5J4VB53</accession>
<reference evidence="1 2" key="1">
    <citation type="submission" date="2019-03" db="EMBL/GenBank/DDBJ databases">
        <title>Single cell metagenomics reveals metabolic interactions within the superorganism composed of flagellate Streblomastix strix and complex community of Bacteroidetes bacteria on its surface.</title>
        <authorList>
            <person name="Treitli S.C."/>
            <person name="Kolisko M."/>
            <person name="Husnik F."/>
            <person name="Keeling P."/>
            <person name="Hampl V."/>
        </authorList>
    </citation>
    <scope>NUCLEOTIDE SEQUENCE [LARGE SCALE GENOMIC DNA]</scope>
    <source>
        <strain evidence="1">ST1C</strain>
    </source>
</reference>
<dbReference type="AlphaFoldDB" id="A0A5J4VB53"/>
<evidence type="ECO:0000313" key="2">
    <source>
        <dbReference type="Proteomes" id="UP000324800"/>
    </source>
</evidence>
<proteinExistence type="predicted"/>
<protein>
    <submittedName>
        <fullName evidence="1">Uncharacterized protein</fullName>
    </submittedName>
</protein>
<evidence type="ECO:0000313" key="1">
    <source>
        <dbReference type="EMBL" id="KAA6379763.1"/>
    </source>
</evidence>
<organism evidence="1 2">
    <name type="scientific">Streblomastix strix</name>
    <dbReference type="NCBI Taxonomy" id="222440"/>
    <lineage>
        <taxon>Eukaryota</taxon>
        <taxon>Metamonada</taxon>
        <taxon>Preaxostyla</taxon>
        <taxon>Oxymonadida</taxon>
        <taxon>Streblomastigidae</taxon>
        <taxon>Streblomastix</taxon>
    </lineage>
</organism>
<dbReference type="Proteomes" id="UP000324800">
    <property type="component" value="Unassembled WGS sequence"/>
</dbReference>
<dbReference type="EMBL" id="SNRW01008285">
    <property type="protein sequence ID" value="KAA6379763.1"/>
    <property type="molecule type" value="Genomic_DNA"/>
</dbReference>
<name>A0A5J4VB53_9EUKA</name>
<gene>
    <name evidence="1" type="ORF">EZS28_024710</name>
</gene>
<sequence length="79" mass="8842">MYKEHLLVLKLISFTACAKVTVVLSLLTSTIAVEISDKNMIFIFNNPLQAPAKAIIPKCMACSSFLLIVQCIKMHRYNP</sequence>